<dbReference type="InterPro" id="IPR050565">
    <property type="entry name" value="LYPA1-2/EST-like"/>
</dbReference>
<comment type="caution">
    <text evidence="3">The sequence shown here is derived from an EMBL/GenBank/DDBJ whole genome shotgun (WGS) entry which is preliminary data.</text>
</comment>
<evidence type="ECO:0000256" key="1">
    <source>
        <dbReference type="ARBA" id="ARBA00006499"/>
    </source>
</evidence>
<feature type="domain" description="Phospholipase/carboxylesterase/thioesterase" evidence="2">
    <location>
        <begin position="8"/>
        <end position="238"/>
    </location>
</feature>
<dbReference type="Gene3D" id="3.40.50.1820">
    <property type="entry name" value="alpha/beta hydrolase"/>
    <property type="match status" value="1"/>
</dbReference>
<reference evidence="3 4" key="1">
    <citation type="submission" date="2019-06" db="EMBL/GenBank/DDBJ databases">
        <authorList>
            <person name="Broberg M."/>
        </authorList>
    </citation>
    <scope>NUCLEOTIDE SEQUENCE [LARGE SCALE GENOMIC DNA]</scope>
</reference>
<evidence type="ECO:0000313" key="4">
    <source>
        <dbReference type="Proteomes" id="UP000766486"/>
    </source>
</evidence>
<evidence type="ECO:0000313" key="3">
    <source>
        <dbReference type="EMBL" id="VUC36720.1"/>
    </source>
</evidence>
<dbReference type="PANTHER" id="PTHR10655:SF63">
    <property type="entry name" value="PHOSPHOLIPASE_CARBOXYLESTERASE_THIOESTERASE DOMAIN-CONTAINING PROTEIN"/>
    <property type="match status" value="1"/>
</dbReference>
<comment type="similarity">
    <text evidence="1">Belongs to the AB hydrolase superfamily. AB hydrolase 2 family.</text>
</comment>
<dbReference type="Pfam" id="PF02230">
    <property type="entry name" value="Abhydrolase_2"/>
    <property type="match status" value="1"/>
</dbReference>
<keyword evidence="4" id="KW-1185">Reference proteome</keyword>
<organism evidence="3 4">
    <name type="scientific">Bionectria ochroleuca</name>
    <name type="common">Gliocladium roseum</name>
    <dbReference type="NCBI Taxonomy" id="29856"/>
    <lineage>
        <taxon>Eukaryota</taxon>
        <taxon>Fungi</taxon>
        <taxon>Dikarya</taxon>
        <taxon>Ascomycota</taxon>
        <taxon>Pezizomycotina</taxon>
        <taxon>Sordariomycetes</taxon>
        <taxon>Hypocreomycetidae</taxon>
        <taxon>Hypocreales</taxon>
        <taxon>Bionectriaceae</taxon>
        <taxon>Clonostachys</taxon>
    </lineage>
</organism>
<protein>
    <recommendedName>
        <fullName evidence="2">Phospholipase/carboxylesterase/thioesterase domain-containing protein</fullName>
    </recommendedName>
</protein>
<dbReference type="InterPro" id="IPR003140">
    <property type="entry name" value="PLipase/COase/thioEstase"/>
</dbReference>
<name>A0ABY6UZG4_BIOOC</name>
<dbReference type="SUPFAM" id="SSF53474">
    <property type="entry name" value="alpha/beta-Hydrolases"/>
    <property type="match status" value="1"/>
</dbReference>
<dbReference type="EMBL" id="CABFNS010000932">
    <property type="protein sequence ID" value="VUC36720.1"/>
    <property type="molecule type" value="Genomic_DNA"/>
</dbReference>
<dbReference type="Proteomes" id="UP000766486">
    <property type="component" value="Unassembled WGS sequence"/>
</dbReference>
<gene>
    <name evidence="3" type="ORF">CLO192961_LOCUS450787</name>
</gene>
<proteinExistence type="inferred from homology"/>
<dbReference type="InterPro" id="IPR029058">
    <property type="entry name" value="AB_hydrolase_fold"/>
</dbReference>
<dbReference type="PANTHER" id="PTHR10655">
    <property type="entry name" value="LYSOPHOSPHOLIPASE-RELATED"/>
    <property type="match status" value="1"/>
</dbReference>
<evidence type="ECO:0000259" key="2">
    <source>
        <dbReference type="Pfam" id="PF02230"/>
    </source>
</evidence>
<sequence length="268" mass="29379">MALPPRESTIIEPTAPHTHTVIFLHGRGDSSAKLASSLVYSPMSTDQTLFEAFPSFRWVFPSAPIEQTALNPIERRCQWFDVWNVRDLADREELQAEGLRRSVGRVREVVRAEAGMLTGGGGMERVVVMGISQGGATGAHVLLNLGEGERLGAFVGVSCRMVFPGRSLGETRRMLGMDTGEGEGEASEAVKRTPVMLQHCVDDSVVRVENGRVLRETLERFGGEGKRVEWREYLDGGHWFNSPAGTDDIVAFLSRELSVAPAEAPRCV</sequence>
<accession>A0ABY6UZG4</accession>